<proteinExistence type="inferred from homology"/>
<evidence type="ECO:0000256" key="3">
    <source>
        <dbReference type="ARBA" id="ARBA00022618"/>
    </source>
</evidence>
<evidence type="ECO:0000256" key="2">
    <source>
        <dbReference type="ARBA" id="ARBA00008585"/>
    </source>
</evidence>
<evidence type="ECO:0000313" key="8">
    <source>
        <dbReference type="EMBL" id="CCF56530.1"/>
    </source>
</evidence>
<evidence type="ECO:0000256" key="1">
    <source>
        <dbReference type="ARBA" id="ARBA00004123"/>
    </source>
</evidence>
<dbReference type="GO" id="GO:0006302">
    <property type="term" value="P:double-strand break repair"/>
    <property type="evidence" value="ECO:0007669"/>
    <property type="project" value="EnsemblFungi"/>
</dbReference>
<keyword evidence="4" id="KW-0498">Mitosis</keyword>
<dbReference type="OrthoDB" id="4062938at2759"/>
<accession>H2AQ80</accession>
<dbReference type="EMBL" id="HE650822">
    <property type="protein sequence ID" value="CCF56530.1"/>
    <property type="molecule type" value="Genomic_DNA"/>
</dbReference>
<keyword evidence="5" id="KW-0159">Chromosome partition</keyword>
<dbReference type="AlphaFoldDB" id="H2AQ80"/>
<dbReference type="InterPro" id="IPR019440">
    <property type="entry name" value="MAU2"/>
</dbReference>
<comment type="similarity">
    <text evidence="2">Belongs to the SCC4/mau-2 family.</text>
</comment>
<evidence type="ECO:0000256" key="5">
    <source>
        <dbReference type="ARBA" id="ARBA00022829"/>
    </source>
</evidence>
<dbReference type="Proteomes" id="UP000005220">
    <property type="component" value="Chromosome 2"/>
</dbReference>
<dbReference type="RefSeq" id="XP_003955665.1">
    <property type="nucleotide sequence ID" value="XM_003955616.1"/>
</dbReference>
<dbReference type="KEGG" id="kaf:KAFR_0B02320"/>
<keyword evidence="3" id="KW-0132">Cell division</keyword>
<name>H2AQ80_KAZAF</name>
<dbReference type="Pfam" id="PF10345">
    <property type="entry name" value="Cohesin_load"/>
    <property type="match status" value="1"/>
</dbReference>
<dbReference type="GO" id="GO:0071169">
    <property type="term" value="P:establishment of protein localization to chromatin"/>
    <property type="evidence" value="ECO:0007669"/>
    <property type="project" value="EnsemblFungi"/>
</dbReference>
<dbReference type="InParanoid" id="H2AQ80"/>
<dbReference type="STRING" id="1071382.H2AQ80"/>
<dbReference type="GO" id="GO:0032116">
    <property type="term" value="C:SMC loading complex"/>
    <property type="evidence" value="ECO:0007669"/>
    <property type="project" value="EnsemblFungi"/>
</dbReference>
<protein>
    <submittedName>
        <fullName evidence="8">Uncharacterized protein</fullName>
    </submittedName>
</protein>
<organism evidence="8 9">
    <name type="scientific">Kazachstania africana (strain ATCC 22294 / BCRC 22015 / CBS 2517 / CECT 1963 / NBRC 1671 / NRRL Y-8276)</name>
    <name type="common">Yeast</name>
    <name type="synonym">Kluyveromyces africanus</name>
    <dbReference type="NCBI Taxonomy" id="1071382"/>
    <lineage>
        <taxon>Eukaryota</taxon>
        <taxon>Fungi</taxon>
        <taxon>Dikarya</taxon>
        <taxon>Ascomycota</taxon>
        <taxon>Saccharomycotina</taxon>
        <taxon>Saccharomycetes</taxon>
        <taxon>Saccharomycetales</taxon>
        <taxon>Saccharomycetaceae</taxon>
        <taxon>Kazachstania</taxon>
    </lineage>
</organism>
<keyword evidence="6" id="KW-0539">Nucleus</keyword>
<evidence type="ECO:0000313" key="9">
    <source>
        <dbReference type="Proteomes" id="UP000005220"/>
    </source>
</evidence>
<dbReference type="GO" id="GO:0051301">
    <property type="term" value="P:cell division"/>
    <property type="evidence" value="ECO:0007669"/>
    <property type="project" value="UniProtKB-KW"/>
</dbReference>
<dbReference type="FunCoup" id="H2AQ80">
    <property type="interactions" value="161"/>
</dbReference>
<dbReference type="GO" id="GO:0043565">
    <property type="term" value="F:sequence-specific DNA binding"/>
    <property type="evidence" value="ECO:0007669"/>
    <property type="project" value="EnsemblFungi"/>
</dbReference>
<sequence>MNVNQLHALAMEYKSTAYAHSTTIECESELTEYFTLIKMSVATLTYIKAKCTISFQQEFQITMEIIDILLNETFNFDLVEDHIVEMREKLRSYSNVTDYILMLDFVTLYTIPLKKETKFQYNIALRNCDQLLNELDPSTSWFKIFKYVDCCLCMKLGKTKRVIKNFNELLALDNIENISQFNTFILLSFINFHLEQRLPISDELLDKLNNKINSELVGERLFVWKLILQMIIKIYNDENITNNLNAFKEFFASNKDKLTIHDPSVTITMENNLSFQITHPGIFNYKDLKNVLLFLQSISYLTNCYDPNSNFSTKFLPKVFNTTTKLIKAIDCSDKSISFIDFKVNWYNDILLHCEFYKIWENLLLNSNIQNNMKKSPYTALLDAISTQIDSGEQRNVLEAYSKMFNKKSVPNEIKLICLLNSYTVVISKISKTNSNIEIQEYISTCNEIWAKINTVVKLTDIQYNNVWDCTITILWIISHFEAFTENPLPSTDGEKSEYITKLNHYYENNKLLTTAENVIKNEAARLKKSLLLQILINYLGGRIIETDLNQIYQISHVCFKISKLQKMKGISYITGLWHLMNCTIAMKSKEVAITKAKLESLLSD</sequence>
<keyword evidence="7" id="KW-0131">Cell cycle</keyword>
<dbReference type="eggNOG" id="ENOG502QQXI">
    <property type="taxonomic scope" value="Eukaryota"/>
</dbReference>
<dbReference type="GO" id="GO:0070550">
    <property type="term" value="P:rDNA chromatin condensation"/>
    <property type="evidence" value="ECO:0007669"/>
    <property type="project" value="EnsemblFungi"/>
</dbReference>
<evidence type="ECO:0000256" key="4">
    <source>
        <dbReference type="ARBA" id="ARBA00022776"/>
    </source>
</evidence>
<evidence type="ECO:0000256" key="7">
    <source>
        <dbReference type="ARBA" id="ARBA00023306"/>
    </source>
</evidence>
<dbReference type="GO" id="GO:0000785">
    <property type="term" value="C:chromatin"/>
    <property type="evidence" value="ECO:0007669"/>
    <property type="project" value="EnsemblFungi"/>
</dbReference>
<dbReference type="HOGENOM" id="CLU_409364_0_0_1"/>
<dbReference type="GO" id="GO:0043515">
    <property type="term" value="F:kinetochore binding"/>
    <property type="evidence" value="ECO:0007669"/>
    <property type="project" value="EnsemblFungi"/>
</dbReference>
<gene>
    <name evidence="8" type="primary">KAFR0B02320</name>
    <name evidence="8" type="ORF">KAFR_0B02320</name>
</gene>
<keyword evidence="9" id="KW-1185">Reference proteome</keyword>
<dbReference type="GeneID" id="13882911"/>
<dbReference type="GO" id="GO:0007076">
    <property type="term" value="P:mitotic chromosome condensation"/>
    <property type="evidence" value="ECO:0007669"/>
    <property type="project" value="EnsemblFungi"/>
</dbReference>
<dbReference type="GO" id="GO:0034087">
    <property type="term" value="P:establishment of mitotic sister chromatid cohesion"/>
    <property type="evidence" value="ECO:0007669"/>
    <property type="project" value="EnsemblFungi"/>
</dbReference>
<comment type="subcellular location">
    <subcellularLocation>
        <location evidence="1">Nucleus</location>
    </subcellularLocation>
</comment>
<evidence type="ECO:0000256" key="6">
    <source>
        <dbReference type="ARBA" id="ARBA00023242"/>
    </source>
</evidence>
<reference evidence="8 9" key="1">
    <citation type="journal article" date="2011" name="Proc. Natl. Acad. Sci. U.S.A.">
        <title>Evolutionary erosion of yeast sex chromosomes by mating-type switching accidents.</title>
        <authorList>
            <person name="Gordon J.L."/>
            <person name="Armisen D."/>
            <person name="Proux-Wera E."/>
            <person name="Oheigeartaigh S.S."/>
            <person name="Byrne K.P."/>
            <person name="Wolfe K.H."/>
        </authorList>
    </citation>
    <scope>NUCLEOTIDE SEQUENCE [LARGE SCALE GENOMIC DNA]</scope>
    <source>
        <strain evidence="9">ATCC 22294 / BCRC 22015 / CBS 2517 / CECT 1963 / NBRC 1671 / NRRL Y-8276</strain>
    </source>
</reference>